<organism evidence="9 12">
    <name type="scientific">Adineta steineri</name>
    <dbReference type="NCBI Taxonomy" id="433720"/>
    <lineage>
        <taxon>Eukaryota</taxon>
        <taxon>Metazoa</taxon>
        <taxon>Spiralia</taxon>
        <taxon>Gnathifera</taxon>
        <taxon>Rotifera</taxon>
        <taxon>Eurotatoria</taxon>
        <taxon>Bdelloidea</taxon>
        <taxon>Adinetida</taxon>
        <taxon>Adinetidae</taxon>
        <taxon>Adineta</taxon>
    </lineage>
</organism>
<dbReference type="Pfam" id="PF03299">
    <property type="entry name" value="TF_AP-2"/>
    <property type="match status" value="2"/>
</dbReference>
<dbReference type="EMBL" id="CAJNOI010000814">
    <property type="protein sequence ID" value="CAF1349332.1"/>
    <property type="molecule type" value="Genomic_DNA"/>
</dbReference>
<dbReference type="GO" id="GO:0005634">
    <property type="term" value="C:nucleus"/>
    <property type="evidence" value="ECO:0007669"/>
    <property type="project" value="UniProtKB-SubCell"/>
</dbReference>
<feature type="compositionally biased region" description="Polar residues" evidence="7">
    <location>
        <begin position="45"/>
        <end position="54"/>
    </location>
</feature>
<keyword evidence="11" id="KW-1185">Reference proteome</keyword>
<gene>
    <name evidence="9" type="ORF">BJG266_LOCUS34865</name>
    <name evidence="10" type="ORF">QVE165_LOCUS51910</name>
</gene>
<dbReference type="GO" id="GO:0000981">
    <property type="term" value="F:DNA-binding transcription factor activity, RNA polymerase II-specific"/>
    <property type="evidence" value="ECO:0007669"/>
    <property type="project" value="TreeGrafter"/>
</dbReference>
<feature type="compositionally biased region" description="Polar residues" evidence="7">
    <location>
        <begin position="175"/>
        <end position="184"/>
    </location>
</feature>
<name>A0A815H9U7_9BILA</name>
<evidence type="ECO:0000256" key="6">
    <source>
        <dbReference type="ARBA" id="ARBA00023242"/>
    </source>
</evidence>
<protein>
    <recommendedName>
        <fullName evidence="8">Transcription factor AP-2 C-terminal domain-containing protein</fullName>
    </recommendedName>
</protein>
<feature type="region of interest" description="Disordered" evidence="7">
    <location>
        <begin position="494"/>
        <end position="515"/>
    </location>
</feature>
<feature type="region of interest" description="Disordered" evidence="7">
    <location>
        <begin position="98"/>
        <end position="119"/>
    </location>
</feature>
<feature type="compositionally biased region" description="Low complexity" evidence="7">
    <location>
        <begin position="25"/>
        <end position="35"/>
    </location>
</feature>
<dbReference type="PRINTS" id="PR01748">
    <property type="entry name" value="AP2TNSCPFCT"/>
</dbReference>
<sequence>MPSAFDLIDSGSGSGIQIDDTKYASSPTSSSSPSSVGGGPFSNSTNSRIGTTTDPSFPYFPPPFNPAFAAQFDVHSGTNGIEHYPTFNYAAVNSSSSSSYGTSTNIHHQHSNPNSNTFNTSSYDPYATAYARHHHTILDVHHQQAAAAELYSRHSQHHQTSTNSLVDHTSRILNSGNDLQTSESPYHRSPTSRDSRRSDPSRDSSSFSSMCSGNGNGSLSPTDFFCQVPGRLALLSSSSKYRVTIGEIQRRLGPPENLNASLLGGVLRRAKSKNGGRDLRNKLEKIGVNLQAGRRKTSTTTLLTSLVEGEANQLAMDFRTVCEAEFPVEITADYVARHYSDPNEISTRRNMILAAKQLVQEFSDLLKQDRSPVNVASSTSNNTSSTNSRHTSSSSLISHHRLSTIPPTLDPSVQHSLSRFSLITHGFGAPAITTAVDVFQTFLNEMLKNYEKNYPMFIATTSAKNGCSGRTAVRVVVLGGAVLVGATLATKMLQSSPPNIPQQQTAPATNTNTKK</sequence>
<dbReference type="PANTHER" id="PTHR10812:SF17">
    <property type="entry name" value="TRANSCRIPTION FACTOR AP-2, ISOFORM D"/>
    <property type="match status" value="1"/>
</dbReference>
<dbReference type="InterPro" id="IPR004979">
    <property type="entry name" value="TF_AP2"/>
</dbReference>
<evidence type="ECO:0000313" key="10">
    <source>
        <dbReference type="EMBL" id="CAF1596017.1"/>
    </source>
</evidence>
<accession>A0A815H9U7</accession>
<feature type="compositionally biased region" description="Low complexity" evidence="7">
    <location>
        <begin position="377"/>
        <end position="397"/>
    </location>
</feature>
<dbReference type="PANTHER" id="PTHR10812">
    <property type="entry name" value="TRANSCRIPTION FACTOR AP-2"/>
    <property type="match status" value="1"/>
</dbReference>
<dbReference type="AlphaFoldDB" id="A0A815H9U7"/>
<dbReference type="GO" id="GO:0000977">
    <property type="term" value="F:RNA polymerase II transcription regulatory region sequence-specific DNA binding"/>
    <property type="evidence" value="ECO:0007669"/>
    <property type="project" value="TreeGrafter"/>
</dbReference>
<comment type="caution">
    <text evidence="9">The sequence shown here is derived from an EMBL/GenBank/DDBJ whole genome shotgun (WGS) entry which is preliminary data.</text>
</comment>
<feature type="region of interest" description="Disordered" evidence="7">
    <location>
        <begin position="148"/>
        <end position="167"/>
    </location>
</feature>
<feature type="compositionally biased region" description="Basic and acidic residues" evidence="7">
    <location>
        <begin position="191"/>
        <end position="202"/>
    </location>
</feature>
<feature type="region of interest" description="Disordered" evidence="7">
    <location>
        <begin position="372"/>
        <end position="397"/>
    </location>
</feature>
<proteinExistence type="inferred from homology"/>
<evidence type="ECO:0000256" key="7">
    <source>
        <dbReference type="SAM" id="MobiDB-lite"/>
    </source>
</evidence>
<comment type="similarity">
    <text evidence="2">Belongs to the AP-2 family.</text>
</comment>
<feature type="domain" description="Transcription factor AP-2 C-terminal" evidence="8">
    <location>
        <begin position="225"/>
        <end position="399"/>
    </location>
</feature>
<evidence type="ECO:0000259" key="8">
    <source>
        <dbReference type="Pfam" id="PF03299"/>
    </source>
</evidence>
<dbReference type="EMBL" id="CAJNOM010001166">
    <property type="protein sequence ID" value="CAF1596017.1"/>
    <property type="molecule type" value="Genomic_DNA"/>
</dbReference>
<keyword evidence="6" id="KW-0539">Nucleus</keyword>
<evidence type="ECO:0000256" key="3">
    <source>
        <dbReference type="ARBA" id="ARBA00023015"/>
    </source>
</evidence>
<dbReference type="OrthoDB" id="10044752at2759"/>
<evidence type="ECO:0000256" key="2">
    <source>
        <dbReference type="ARBA" id="ARBA00007770"/>
    </source>
</evidence>
<dbReference type="InterPro" id="IPR013854">
    <property type="entry name" value="TF_AP2_C"/>
</dbReference>
<dbReference type="Proteomes" id="UP000663832">
    <property type="component" value="Unassembled WGS sequence"/>
</dbReference>
<keyword evidence="5" id="KW-0804">Transcription</keyword>
<dbReference type="GO" id="GO:0042127">
    <property type="term" value="P:regulation of cell population proliferation"/>
    <property type="evidence" value="ECO:0007669"/>
    <property type="project" value="TreeGrafter"/>
</dbReference>
<evidence type="ECO:0000313" key="11">
    <source>
        <dbReference type="Proteomes" id="UP000663832"/>
    </source>
</evidence>
<feature type="compositionally biased region" description="Polar residues" evidence="7">
    <location>
        <begin position="158"/>
        <end position="167"/>
    </location>
</feature>
<keyword evidence="3" id="KW-0805">Transcription regulation</keyword>
<feature type="region of interest" description="Disordered" evidence="7">
    <location>
        <begin position="1"/>
        <end position="56"/>
    </location>
</feature>
<feature type="region of interest" description="Disordered" evidence="7">
    <location>
        <begin position="175"/>
        <end position="213"/>
    </location>
</feature>
<evidence type="ECO:0000256" key="1">
    <source>
        <dbReference type="ARBA" id="ARBA00004123"/>
    </source>
</evidence>
<feature type="compositionally biased region" description="Low complexity" evidence="7">
    <location>
        <begin position="501"/>
        <end position="515"/>
    </location>
</feature>
<feature type="domain" description="Transcription factor AP-2 C-terminal" evidence="8">
    <location>
        <begin position="408"/>
        <end position="446"/>
    </location>
</feature>
<evidence type="ECO:0000256" key="4">
    <source>
        <dbReference type="ARBA" id="ARBA00023125"/>
    </source>
</evidence>
<keyword evidence="4" id="KW-0238">DNA-binding</keyword>
<reference evidence="9" key="1">
    <citation type="submission" date="2021-02" db="EMBL/GenBank/DDBJ databases">
        <authorList>
            <person name="Nowell W R."/>
        </authorList>
    </citation>
    <scope>NUCLEOTIDE SEQUENCE</scope>
</reference>
<dbReference type="Proteomes" id="UP000663877">
    <property type="component" value="Unassembled WGS sequence"/>
</dbReference>
<comment type="subcellular location">
    <subcellularLocation>
        <location evidence="1">Nucleus</location>
    </subcellularLocation>
</comment>
<evidence type="ECO:0000256" key="5">
    <source>
        <dbReference type="ARBA" id="ARBA00023163"/>
    </source>
</evidence>
<evidence type="ECO:0000313" key="12">
    <source>
        <dbReference type="Proteomes" id="UP000663877"/>
    </source>
</evidence>
<evidence type="ECO:0000313" key="9">
    <source>
        <dbReference type="EMBL" id="CAF1349332.1"/>
    </source>
</evidence>